<proteinExistence type="inferred from homology"/>
<evidence type="ECO:0000256" key="1">
    <source>
        <dbReference type="ARBA" id="ARBA00001946"/>
    </source>
</evidence>
<evidence type="ECO:0000313" key="13">
    <source>
        <dbReference type="Proteomes" id="UP000824107"/>
    </source>
</evidence>
<dbReference type="InterPro" id="IPR019987">
    <property type="entry name" value="GTP-bd_ribosome_bio_YsxC"/>
</dbReference>
<dbReference type="EMBL" id="DVNC01000037">
    <property type="protein sequence ID" value="HIU53550.1"/>
    <property type="molecule type" value="Genomic_DNA"/>
</dbReference>
<dbReference type="InterPro" id="IPR030393">
    <property type="entry name" value="G_ENGB_dom"/>
</dbReference>
<dbReference type="PROSITE" id="PS51706">
    <property type="entry name" value="G_ENGB"/>
    <property type="match status" value="1"/>
</dbReference>
<evidence type="ECO:0000256" key="4">
    <source>
        <dbReference type="ARBA" id="ARBA00022723"/>
    </source>
</evidence>
<evidence type="ECO:0000256" key="3">
    <source>
        <dbReference type="ARBA" id="ARBA00022618"/>
    </source>
</evidence>
<dbReference type="SUPFAM" id="SSF52540">
    <property type="entry name" value="P-loop containing nucleoside triphosphate hydrolases"/>
    <property type="match status" value="1"/>
</dbReference>
<dbReference type="CDD" id="cd01876">
    <property type="entry name" value="YihA_EngB"/>
    <property type="match status" value="1"/>
</dbReference>
<dbReference type="InterPro" id="IPR006073">
    <property type="entry name" value="GTP-bd"/>
</dbReference>
<dbReference type="HAMAP" id="MF_00321">
    <property type="entry name" value="GTPase_EngB"/>
    <property type="match status" value="1"/>
</dbReference>
<feature type="domain" description="EngB-type G" evidence="11">
    <location>
        <begin position="40"/>
        <end position="213"/>
    </location>
</feature>
<keyword evidence="4" id="KW-0479">Metal-binding</keyword>
<dbReference type="Proteomes" id="UP000824107">
    <property type="component" value="Unassembled WGS sequence"/>
</dbReference>
<dbReference type="GO" id="GO:0005829">
    <property type="term" value="C:cytosol"/>
    <property type="evidence" value="ECO:0007669"/>
    <property type="project" value="TreeGrafter"/>
</dbReference>
<sequence length="213" mass="23534">MEFKPEQLSGEQIYAGRQLFGIPAVFVLGVARLDQLPLTDMPEVAFAGRSNVGKSSLINALTGQKGLAKTSNTPGRTQQLNYFNIGDKLHLVDLPGYGYAQAPEKLVKQWQNLIFTYLQGRVNLKRVFVLIDSRHGIKKVDEEIMDLLDKAAVTYQIILTKTDKISAKALEQVIRKTKEAIAKHPAAYVDLIATSSEKGIGLDNVRAEIAKLL</sequence>
<evidence type="ECO:0000256" key="8">
    <source>
        <dbReference type="ARBA" id="ARBA00023210"/>
    </source>
</evidence>
<name>A0A9D1M4L1_9PROT</name>
<reference evidence="12" key="2">
    <citation type="journal article" date="2021" name="PeerJ">
        <title>Extensive microbial diversity within the chicken gut microbiome revealed by metagenomics and culture.</title>
        <authorList>
            <person name="Gilroy R."/>
            <person name="Ravi A."/>
            <person name="Getino M."/>
            <person name="Pursley I."/>
            <person name="Horton D.L."/>
            <person name="Alikhan N.F."/>
            <person name="Baker D."/>
            <person name="Gharbi K."/>
            <person name="Hall N."/>
            <person name="Watson M."/>
            <person name="Adriaenssens E.M."/>
            <person name="Foster-Nyarko E."/>
            <person name="Jarju S."/>
            <person name="Secka A."/>
            <person name="Antonio M."/>
            <person name="Oren A."/>
            <person name="Chaudhuri R.R."/>
            <person name="La Ragione R."/>
            <person name="Hildebrand F."/>
            <person name="Pallen M.J."/>
        </authorList>
    </citation>
    <scope>NUCLEOTIDE SEQUENCE</scope>
    <source>
        <strain evidence="12">ChiW3-316</strain>
    </source>
</reference>
<comment type="function">
    <text evidence="10">Necessary for normal cell division and for the maintenance of normal septation.</text>
</comment>
<protein>
    <recommendedName>
        <fullName evidence="10">Probable GTP-binding protein EngB</fullName>
    </recommendedName>
</protein>
<dbReference type="AlphaFoldDB" id="A0A9D1M4L1"/>
<dbReference type="FunFam" id="3.40.50.300:FF:000098">
    <property type="entry name" value="Probable GTP-binding protein EngB"/>
    <property type="match status" value="1"/>
</dbReference>
<evidence type="ECO:0000256" key="6">
    <source>
        <dbReference type="ARBA" id="ARBA00022842"/>
    </source>
</evidence>
<dbReference type="Pfam" id="PF01926">
    <property type="entry name" value="MMR_HSR1"/>
    <property type="match status" value="1"/>
</dbReference>
<keyword evidence="7 10" id="KW-0342">GTP-binding</keyword>
<evidence type="ECO:0000256" key="9">
    <source>
        <dbReference type="ARBA" id="ARBA00023306"/>
    </source>
</evidence>
<evidence type="ECO:0000256" key="5">
    <source>
        <dbReference type="ARBA" id="ARBA00022741"/>
    </source>
</evidence>
<comment type="cofactor">
    <cofactor evidence="1">
        <name>Mg(2+)</name>
        <dbReference type="ChEBI" id="CHEBI:18420"/>
    </cofactor>
</comment>
<evidence type="ECO:0000259" key="11">
    <source>
        <dbReference type="PROSITE" id="PS51706"/>
    </source>
</evidence>
<evidence type="ECO:0000256" key="2">
    <source>
        <dbReference type="ARBA" id="ARBA00009638"/>
    </source>
</evidence>
<keyword evidence="6" id="KW-0460">Magnesium</keyword>
<comment type="caution">
    <text evidence="12">The sequence shown here is derived from an EMBL/GenBank/DDBJ whole genome shotgun (WGS) entry which is preliminary data.</text>
</comment>
<keyword evidence="3 10" id="KW-0132">Cell division</keyword>
<dbReference type="InterPro" id="IPR027417">
    <property type="entry name" value="P-loop_NTPase"/>
</dbReference>
<evidence type="ECO:0000256" key="7">
    <source>
        <dbReference type="ARBA" id="ARBA00023134"/>
    </source>
</evidence>
<organism evidence="12 13">
    <name type="scientific">Candidatus Scatocola faecipullorum</name>
    <dbReference type="NCBI Taxonomy" id="2840917"/>
    <lineage>
        <taxon>Bacteria</taxon>
        <taxon>Pseudomonadati</taxon>
        <taxon>Pseudomonadota</taxon>
        <taxon>Alphaproteobacteria</taxon>
        <taxon>Rhodospirillales</taxon>
        <taxon>Rhodospirillaceae</taxon>
        <taxon>Rhodospirillaceae incertae sedis</taxon>
        <taxon>Candidatus Scatocola</taxon>
    </lineage>
</organism>
<gene>
    <name evidence="10" type="primary">engB</name>
    <name evidence="12" type="ORF">IAD20_05665</name>
</gene>
<keyword evidence="9 10" id="KW-0131">Cell cycle</keyword>
<dbReference type="GO" id="GO:0000917">
    <property type="term" value="P:division septum assembly"/>
    <property type="evidence" value="ECO:0007669"/>
    <property type="project" value="UniProtKB-KW"/>
</dbReference>
<dbReference type="PANTHER" id="PTHR11649:SF13">
    <property type="entry name" value="ENGB-TYPE G DOMAIN-CONTAINING PROTEIN"/>
    <property type="match status" value="1"/>
</dbReference>
<evidence type="ECO:0000256" key="10">
    <source>
        <dbReference type="HAMAP-Rule" id="MF_00321"/>
    </source>
</evidence>
<dbReference type="NCBIfam" id="TIGR03598">
    <property type="entry name" value="GTPase_YsxC"/>
    <property type="match status" value="1"/>
</dbReference>
<dbReference type="GO" id="GO:0005525">
    <property type="term" value="F:GTP binding"/>
    <property type="evidence" value="ECO:0007669"/>
    <property type="project" value="UniProtKB-UniRule"/>
</dbReference>
<evidence type="ECO:0000313" key="12">
    <source>
        <dbReference type="EMBL" id="HIU53550.1"/>
    </source>
</evidence>
<comment type="similarity">
    <text evidence="2 10">Belongs to the TRAFAC class TrmE-Era-EngA-EngB-Septin-like GTPase superfamily. EngB GTPase family.</text>
</comment>
<dbReference type="GO" id="GO:0046872">
    <property type="term" value="F:metal ion binding"/>
    <property type="evidence" value="ECO:0007669"/>
    <property type="project" value="UniProtKB-KW"/>
</dbReference>
<reference evidence="12" key="1">
    <citation type="submission" date="2020-10" db="EMBL/GenBank/DDBJ databases">
        <authorList>
            <person name="Gilroy R."/>
        </authorList>
    </citation>
    <scope>NUCLEOTIDE SEQUENCE</scope>
    <source>
        <strain evidence="12">ChiW3-316</strain>
    </source>
</reference>
<accession>A0A9D1M4L1</accession>
<dbReference type="Gene3D" id="3.40.50.300">
    <property type="entry name" value="P-loop containing nucleotide triphosphate hydrolases"/>
    <property type="match status" value="1"/>
</dbReference>
<keyword evidence="8 10" id="KW-0717">Septation</keyword>
<dbReference type="PANTHER" id="PTHR11649">
    <property type="entry name" value="MSS1/TRME-RELATED GTP-BINDING PROTEIN"/>
    <property type="match status" value="1"/>
</dbReference>
<keyword evidence="5 10" id="KW-0547">Nucleotide-binding</keyword>